<keyword evidence="4" id="KW-0762">Sugar transport</keyword>
<dbReference type="InterPro" id="IPR004701">
    <property type="entry name" value="PTS_EIIA_man-typ"/>
</dbReference>
<keyword evidence="11" id="KW-1185">Reference proteome</keyword>
<dbReference type="STRING" id="187101.VC03_05470"/>
<evidence type="ECO:0000259" key="9">
    <source>
        <dbReference type="PROSITE" id="PS51096"/>
    </source>
</evidence>
<evidence type="ECO:0000313" key="11">
    <source>
        <dbReference type="Proteomes" id="UP000033103"/>
    </source>
</evidence>
<keyword evidence="3" id="KW-0963">Cytoplasm</keyword>
<reference evidence="10 11" key="1">
    <citation type="journal article" date="2012" name="BMC Genomics">
        <title>Genomic sequence analysis and characterization of Sneathia amnii sp. nov.</title>
        <authorList>
            <consortium name="Vaginal Microbiome Consortium (additional members)"/>
            <person name="Harwich M.D.Jr."/>
            <person name="Serrano M.G."/>
            <person name="Fettweis J.M."/>
            <person name="Alves J.M."/>
            <person name="Reimers M.A."/>
            <person name="Buck G.A."/>
            <person name="Jefferson K.K."/>
        </authorList>
    </citation>
    <scope>NUCLEOTIDE SEQUENCE [LARGE SCALE GENOMIC DNA]</scope>
    <source>
        <strain evidence="10 11">SN35</strain>
    </source>
</reference>
<evidence type="ECO:0000313" key="10">
    <source>
        <dbReference type="EMBL" id="AKC95926.1"/>
    </source>
</evidence>
<keyword evidence="5" id="KW-0808">Transferase</keyword>
<protein>
    <recommendedName>
        <fullName evidence="9">PTS EIIA type-4 domain-containing protein</fullName>
    </recommendedName>
</protein>
<feature type="coiled-coil region" evidence="8">
    <location>
        <begin position="108"/>
        <end position="135"/>
    </location>
</feature>
<dbReference type="Pfam" id="PF03610">
    <property type="entry name" value="EIIA-man"/>
    <property type="match status" value="1"/>
</dbReference>
<evidence type="ECO:0000256" key="4">
    <source>
        <dbReference type="ARBA" id="ARBA00022597"/>
    </source>
</evidence>
<evidence type="ECO:0000256" key="8">
    <source>
        <dbReference type="SAM" id="Coils"/>
    </source>
</evidence>
<keyword evidence="6" id="KW-0598">Phosphotransferase system</keyword>
<name>A0A0E3ZBP9_9FUSO</name>
<feature type="domain" description="PTS EIIA type-4" evidence="9">
    <location>
        <begin position="2"/>
        <end position="137"/>
    </location>
</feature>
<dbReference type="Gene3D" id="3.40.50.510">
    <property type="entry name" value="Phosphotransferase system, mannose-type IIA component"/>
    <property type="match status" value="1"/>
</dbReference>
<dbReference type="AlphaFoldDB" id="A0A0E3ZBP9"/>
<evidence type="ECO:0000256" key="6">
    <source>
        <dbReference type="ARBA" id="ARBA00022683"/>
    </source>
</evidence>
<accession>A0A0E3ZBP9</accession>
<dbReference type="InterPro" id="IPR036662">
    <property type="entry name" value="PTS_EIIA_man-typ_sf"/>
</dbReference>
<dbReference type="InterPro" id="IPR033887">
    <property type="entry name" value="PTS_IIA_man"/>
</dbReference>
<dbReference type="GO" id="GO:0016020">
    <property type="term" value="C:membrane"/>
    <property type="evidence" value="ECO:0007669"/>
    <property type="project" value="InterPro"/>
</dbReference>
<evidence type="ECO:0000256" key="3">
    <source>
        <dbReference type="ARBA" id="ARBA00022490"/>
    </source>
</evidence>
<proteinExistence type="predicted"/>
<organism evidence="10 11">
    <name type="scientific">Sneathia vaginalis</name>
    <dbReference type="NCBI Taxonomy" id="187101"/>
    <lineage>
        <taxon>Bacteria</taxon>
        <taxon>Fusobacteriati</taxon>
        <taxon>Fusobacteriota</taxon>
        <taxon>Fusobacteriia</taxon>
        <taxon>Fusobacteriales</taxon>
        <taxon>Leptotrichiaceae</taxon>
        <taxon>Sneathia</taxon>
    </lineage>
</organism>
<gene>
    <name evidence="10" type="ORF">VC03_05470</name>
</gene>
<dbReference type="GO" id="GO:0016301">
    <property type="term" value="F:kinase activity"/>
    <property type="evidence" value="ECO:0007669"/>
    <property type="project" value="UniProtKB-KW"/>
</dbReference>
<evidence type="ECO:0000256" key="7">
    <source>
        <dbReference type="ARBA" id="ARBA00022777"/>
    </source>
</evidence>
<dbReference type="HOGENOM" id="CLU_123235_3_0_0"/>
<dbReference type="CDD" id="cd00006">
    <property type="entry name" value="PTS_IIA_man"/>
    <property type="match status" value="1"/>
</dbReference>
<keyword evidence="2" id="KW-0813">Transport</keyword>
<dbReference type="GO" id="GO:0009401">
    <property type="term" value="P:phosphoenolpyruvate-dependent sugar phosphotransferase system"/>
    <property type="evidence" value="ECO:0007669"/>
    <property type="project" value="UniProtKB-KW"/>
</dbReference>
<dbReference type="SUPFAM" id="SSF53062">
    <property type="entry name" value="PTS system fructose IIA component-like"/>
    <property type="match status" value="1"/>
</dbReference>
<dbReference type="PANTHER" id="PTHR33799:SF1">
    <property type="entry name" value="PTS SYSTEM MANNOSE-SPECIFIC EIIAB COMPONENT-RELATED"/>
    <property type="match status" value="1"/>
</dbReference>
<dbReference type="OrthoDB" id="6578004at2"/>
<evidence type="ECO:0000256" key="5">
    <source>
        <dbReference type="ARBA" id="ARBA00022679"/>
    </source>
</evidence>
<dbReference type="KEGG" id="sns:VC03_05470"/>
<evidence type="ECO:0000256" key="2">
    <source>
        <dbReference type="ARBA" id="ARBA00022448"/>
    </source>
</evidence>
<comment type="subcellular location">
    <subcellularLocation>
        <location evidence="1">Cytoplasm</location>
    </subcellularLocation>
</comment>
<keyword evidence="7" id="KW-0418">Kinase</keyword>
<evidence type="ECO:0000256" key="1">
    <source>
        <dbReference type="ARBA" id="ARBA00004496"/>
    </source>
</evidence>
<dbReference type="Proteomes" id="UP000033103">
    <property type="component" value="Chromosome"/>
</dbReference>
<dbReference type="PANTHER" id="PTHR33799">
    <property type="entry name" value="PTS PERMEASE-RELATED-RELATED"/>
    <property type="match status" value="1"/>
</dbReference>
<dbReference type="PROSITE" id="PS51096">
    <property type="entry name" value="PTS_EIIA_TYPE_4"/>
    <property type="match status" value="1"/>
</dbReference>
<dbReference type="RefSeq" id="WP_046329030.1">
    <property type="nucleotide sequence ID" value="NZ_CP011280.1"/>
</dbReference>
<keyword evidence="8" id="KW-0175">Coiled coil</keyword>
<dbReference type="EMBL" id="CP011280">
    <property type="protein sequence ID" value="AKC95926.1"/>
    <property type="molecule type" value="Genomic_DNA"/>
</dbReference>
<dbReference type="InterPro" id="IPR051471">
    <property type="entry name" value="Bacterial_PTS_sugar_comp"/>
</dbReference>
<sequence>MDKQFVVITHGKFAEGIKNSLEMLIGKQENLIAVSCYVDEKFNLEKTVKNIIEEYKDKKIVFCTDIFGGSVNNYLSSLVNDVDKFLVTGINLSLLIELVSDQENDNCNELLELSVMEARNQLKQCKKILLEESEEDF</sequence>
<dbReference type="PATRIC" id="fig|1069640.6.peg.1085"/>
<dbReference type="GO" id="GO:0005737">
    <property type="term" value="C:cytoplasm"/>
    <property type="evidence" value="ECO:0007669"/>
    <property type="project" value="UniProtKB-SubCell"/>
</dbReference>